<gene>
    <name evidence="2" type="ORF">QBC47DRAFT_428029</name>
</gene>
<dbReference type="EMBL" id="MU839827">
    <property type="protein sequence ID" value="KAK1760688.1"/>
    <property type="molecule type" value="Genomic_DNA"/>
</dbReference>
<reference evidence="2" key="1">
    <citation type="submission" date="2023-06" db="EMBL/GenBank/DDBJ databases">
        <title>Genome-scale phylogeny and comparative genomics of the fungal order Sordariales.</title>
        <authorList>
            <consortium name="Lawrence Berkeley National Laboratory"/>
            <person name="Hensen N."/>
            <person name="Bonometti L."/>
            <person name="Westerberg I."/>
            <person name="Brannstrom I.O."/>
            <person name="Guillou S."/>
            <person name="Cros-Aarteil S."/>
            <person name="Calhoun S."/>
            <person name="Haridas S."/>
            <person name="Kuo A."/>
            <person name="Mondo S."/>
            <person name="Pangilinan J."/>
            <person name="Riley R."/>
            <person name="Labutti K."/>
            <person name="Andreopoulos B."/>
            <person name="Lipzen A."/>
            <person name="Chen C."/>
            <person name="Yanf M."/>
            <person name="Daum C."/>
            <person name="Ng V."/>
            <person name="Clum A."/>
            <person name="Steindorff A."/>
            <person name="Ohm R."/>
            <person name="Martin F."/>
            <person name="Silar P."/>
            <person name="Natvig D."/>
            <person name="Lalanne C."/>
            <person name="Gautier V."/>
            <person name="Ament-Velasquez S.L."/>
            <person name="Kruys A."/>
            <person name="Hutchinson M.I."/>
            <person name="Powell A.J."/>
            <person name="Barry K."/>
            <person name="Miller A.N."/>
            <person name="Grigoriev I.V."/>
            <person name="Debuchy R."/>
            <person name="Gladieux P."/>
            <person name="Thoren M.H."/>
            <person name="Johannesson H."/>
        </authorList>
    </citation>
    <scope>NUCLEOTIDE SEQUENCE</scope>
    <source>
        <strain evidence="2">PSN4</strain>
    </source>
</reference>
<evidence type="ECO:0000256" key="1">
    <source>
        <dbReference type="SAM" id="MobiDB-lite"/>
    </source>
</evidence>
<organism evidence="2 3">
    <name type="scientific">Echria macrotheca</name>
    <dbReference type="NCBI Taxonomy" id="438768"/>
    <lineage>
        <taxon>Eukaryota</taxon>
        <taxon>Fungi</taxon>
        <taxon>Dikarya</taxon>
        <taxon>Ascomycota</taxon>
        <taxon>Pezizomycotina</taxon>
        <taxon>Sordariomycetes</taxon>
        <taxon>Sordariomycetidae</taxon>
        <taxon>Sordariales</taxon>
        <taxon>Schizotheciaceae</taxon>
        <taxon>Echria</taxon>
    </lineage>
</organism>
<dbReference type="Proteomes" id="UP001239445">
    <property type="component" value="Unassembled WGS sequence"/>
</dbReference>
<evidence type="ECO:0000313" key="2">
    <source>
        <dbReference type="EMBL" id="KAK1760688.1"/>
    </source>
</evidence>
<protein>
    <submittedName>
        <fullName evidence="2">Uncharacterized protein</fullName>
    </submittedName>
</protein>
<keyword evidence="3" id="KW-1185">Reference proteome</keyword>
<accession>A0AAJ0BLW1</accession>
<sequence>MVEMGEPRSGSRTAPCPPWEALSDPALRRTPVLDALFARKVPCPRATPWGGSRFSARQLCAQPVDGMSGFPEQSDFLNKPKIPNQETARTGGEDEQIAAMLCQCDVAAANTLGGKKPARWPQAALIPLQRPAARCEVPSGTGGGGSRIGLVCLAASGPHGLTATPQRPPAQGTQSGFHWLPDPVEIVVAWPVRCSHHIARHHPALDLEQRQEQQQRIANWRRRLLASVQDT</sequence>
<dbReference type="AlphaFoldDB" id="A0AAJ0BLW1"/>
<evidence type="ECO:0000313" key="3">
    <source>
        <dbReference type="Proteomes" id="UP001239445"/>
    </source>
</evidence>
<proteinExistence type="predicted"/>
<feature type="region of interest" description="Disordered" evidence="1">
    <location>
        <begin position="1"/>
        <end position="23"/>
    </location>
</feature>
<comment type="caution">
    <text evidence="2">The sequence shown here is derived from an EMBL/GenBank/DDBJ whole genome shotgun (WGS) entry which is preliminary data.</text>
</comment>
<name>A0AAJ0BLW1_9PEZI</name>
<feature type="region of interest" description="Disordered" evidence="1">
    <location>
        <begin position="71"/>
        <end position="92"/>
    </location>
</feature>